<proteinExistence type="predicted"/>
<evidence type="ECO:0000313" key="1">
    <source>
        <dbReference type="EMBL" id="KZT32044.1"/>
    </source>
</evidence>
<name>A0A165XC11_9AGAM</name>
<gene>
    <name evidence="1" type="ORF">SISSUDRAFT_1056038</name>
</gene>
<dbReference type="Proteomes" id="UP000076798">
    <property type="component" value="Unassembled WGS sequence"/>
</dbReference>
<dbReference type="AlphaFoldDB" id="A0A165XC11"/>
<evidence type="ECO:0000313" key="2">
    <source>
        <dbReference type="Proteomes" id="UP000076798"/>
    </source>
</evidence>
<reference evidence="1 2" key="1">
    <citation type="journal article" date="2016" name="Mol. Biol. Evol.">
        <title>Comparative Genomics of Early-Diverging Mushroom-Forming Fungi Provides Insights into the Origins of Lignocellulose Decay Capabilities.</title>
        <authorList>
            <person name="Nagy L.G."/>
            <person name="Riley R."/>
            <person name="Tritt A."/>
            <person name="Adam C."/>
            <person name="Daum C."/>
            <person name="Floudas D."/>
            <person name="Sun H."/>
            <person name="Yadav J.S."/>
            <person name="Pangilinan J."/>
            <person name="Larsson K.H."/>
            <person name="Matsuura K."/>
            <person name="Barry K."/>
            <person name="Labutti K."/>
            <person name="Kuo R."/>
            <person name="Ohm R.A."/>
            <person name="Bhattacharya S.S."/>
            <person name="Shirouzu T."/>
            <person name="Yoshinaga Y."/>
            <person name="Martin F.M."/>
            <person name="Grigoriev I.V."/>
            <person name="Hibbett D.S."/>
        </authorList>
    </citation>
    <scope>NUCLEOTIDE SEQUENCE [LARGE SCALE GENOMIC DNA]</scope>
    <source>
        <strain evidence="1 2">HHB10207 ss-3</strain>
    </source>
</reference>
<feature type="non-terminal residue" evidence="1">
    <location>
        <position position="90"/>
    </location>
</feature>
<keyword evidence="2" id="KW-1185">Reference proteome</keyword>
<protein>
    <submittedName>
        <fullName evidence="1">Uncharacterized protein</fullName>
    </submittedName>
</protein>
<accession>A0A165XC11</accession>
<sequence>MIDRLWTVCLFHASALASLKELEHLFSIVFRGRQFLQYRAEEIIRRGTPHEFSSPTDRADLKKSKIEMCMNLHIKIYRQSGVQSSRRQEN</sequence>
<organism evidence="1 2">
    <name type="scientific">Sistotremastrum suecicum HHB10207 ss-3</name>
    <dbReference type="NCBI Taxonomy" id="1314776"/>
    <lineage>
        <taxon>Eukaryota</taxon>
        <taxon>Fungi</taxon>
        <taxon>Dikarya</taxon>
        <taxon>Basidiomycota</taxon>
        <taxon>Agaricomycotina</taxon>
        <taxon>Agaricomycetes</taxon>
        <taxon>Sistotremastrales</taxon>
        <taxon>Sistotremastraceae</taxon>
        <taxon>Sistotremastrum</taxon>
    </lineage>
</organism>
<dbReference type="EMBL" id="KV428398">
    <property type="protein sequence ID" value="KZT32044.1"/>
    <property type="molecule type" value="Genomic_DNA"/>
</dbReference>